<evidence type="ECO:0000256" key="7">
    <source>
        <dbReference type="ARBA" id="ARBA00047761"/>
    </source>
</evidence>
<comment type="caution">
    <text evidence="10">The sequence shown here is derived from an EMBL/GenBank/DDBJ whole genome shotgun (WGS) entry which is preliminary data.</text>
</comment>
<proteinExistence type="inferred from homology"/>
<dbReference type="OrthoDB" id="57957at2759"/>
<dbReference type="FunFam" id="3.40.50.2300:FF:000957">
    <property type="match status" value="1"/>
</dbReference>
<evidence type="ECO:0000256" key="4">
    <source>
        <dbReference type="ARBA" id="ARBA00022801"/>
    </source>
</evidence>
<dbReference type="Proteomes" id="UP000694044">
    <property type="component" value="Unassembled WGS sequence"/>
</dbReference>
<dbReference type="GO" id="GO:0004722">
    <property type="term" value="F:protein serine/threonine phosphatase activity"/>
    <property type="evidence" value="ECO:0007669"/>
    <property type="project" value="UniProtKB-UniRule"/>
</dbReference>
<name>A0A8T1WG18_9STRA</name>
<evidence type="ECO:0000256" key="6">
    <source>
        <dbReference type="ARBA" id="ARBA00023242"/>
    </source>
</evidence>
<keyword evidence="3 9" id="KW-0507">mRNA processing</keyword>
<evidence type="ECO:0000256" key="3">
    <source>
        <dbReference type="ARBA" id="ARBA00022664"/>
    </source>
</evidence>
<dbReference type="AlphaFoldDB" id="A0A8T1WG18"/>
<comment type="catalytic activity">
    <reaction evidence="7 9">
        <text>O-phospho-L-seryl-[protein] + H2O = L-seryl-[protein] + phosphate</text>
        <dbReference type="Rhea" id="RHEA:20629"/>
        <dbReference type="Rhea" id="RHEA-COMP:9863"/>
        <dbReference type="Rhea" id="RHEA-COMP:11604"/>
        <dbReference type="ChEBI" id="CHEBI:15377"/>
        <dbReference type="ChEBI" id="CHEBI:29999"/>
        <dbReference type="ChEBI" id="CHEBI:43474"/>
        <dbReference type="ChEBI" id="CHEBI:83421"/>
        <dbReference type="EC" id="3.1.3.16"/>
    </reaction>
</comment>
<evidence type="ECO:0000313" key="11">
    <source>
        <dbReference type="Proteomes" id="UP000694044"/>
    </source>
</evidence>
<keyword evidence="11" id="KW-1185">Reference proteome</keyword>
<reference evidence="10" key="1">
    <citation type="submission" date="2021-02" db="EMBL/GenBank/DDBJ databases">
        <authorList>
            <person name="Palmer J.M."/>
        </authorList>
    </citation>
    <scope>NUCLEOTIDE SEQUENCE</scope>
    <source>
        <strain evidence="10">SCRP734</strain>
    </source>
</reference>
<dbReference type="GO" id="GO:0005634">
    <property type="term" value="C:nucleus"/>
    <property type="evidence" value="ECO:0007669"/>
    <property type="project" value="UniProtKB-SubCell"/>
</dbReference>
<dbReference type="Pfam" id="PF04722">
    <property type="entry name" value="Ssu72"/>
    <property type="match status" value="2"/>
</dbReference>
<evidence type="ECO:0000256" key="2">
    <source>
        <dbReference type="ARBA" id="ARBA00008978"/>
    </source>
</evidence>
<sequence length="238" mass="26809">MATTRPMFAMLCANNVNRSTEAHDHLHAAGLRVCSFGAGNRVRFPGPSRDDPRIYEFFTPYETMYRELKAEHAELSVACITFTYHLLSVWNAFSMTEVGTLARFKRNGVLSMLERDMRTKKCPQRWQDLSVKELQGLDVVLCFDDRIFEIVLEDLQLRGAAGGPGGPGNEPTTTWRPLHLLCLDTKDTPEHAKVGGSLALELCKAIDVLNNLDDGIIDAIQDFESRKNLHLLYSLMHV</sequence>
<evidence type="ECO:0000256" key="8">
    <source>
        <dbReference type="ARBA" id="ARBA00048336"/>
    </source>
</evidence>
<evidence type="ECO:0000256" key="9">
    <source>
        <dbReference type="RuleBase" id="RU369031"/>
    </source>
</evidence>
<gene>
    <name evidence="10" type="primary">SSU72_2</name>
    <name evidence="10" type="ORF">PHYPSEUDO_004588</name>
</gene>
<keyword evidence="5 9" id="KW-0904">Protein phosphatase</keyword>
<keyword evidence="6 9" id="KW-0539">Nucleus</keyword>
<dbReference type="EMBL" id="JAGDFM010000020">
    <property type="protein sequence ID" value="KAG7391518.1"/>
    <property type="molecule type" value="Genomic_DNA"/>
</dbReference>
<dbReference type="InterPro" id="IPR006811">
    <property type="entry name" value="RNA_pol_II_suA"/>
</dbReference>
<evidence type="ECO:0000313" key="10">
    <source>
        <dbReference type="EMBL" id="KAG7391518.1"/>
    </source>
</evidence>
<evidence type="ECO:0000256" key="5">
    <source>
        <dbReference type="ARBA" id="ARBA00022912"/>
    </source>
</evidence>
<dbReference type="EC" id="3.1.3.16" evidence="9"/>
<keyword evidence="4 9" id="KW-0378">Hydrolase</keyword>
<accession>A0A8T1WG18</accession>
<evidence type="ECO:0000256" key="1">
    <source>
        <dbReference type="ARBA" id="ARBA00004123"/>
    </source>
</evidence>
<comment type="function">
    <text evidence="9">Protein phosphatase that catalyzes the dephosphorylation of the C-terminal domain of RNA polymerase II. Plays a role in RNA processing and termination.</text>
</comment>
<comment type="subcellular location">
    <subcellularLocation>
        <location evidence="1 9">Nucleus</location>
    </subcellularLocation>
</comment>
<organism evidence="10 11">
    <name type="scientific">Phytophthora pseudosyringae</name>
    <dbReference type="NCBI Taxonomy" id="221518"/>
    <lineage>
        <taxon>Eukaryota</taxon>
        <taxon>Sar</taxon>
        <taxon>Stramenopiles</taxon>
        <taxon>Oomycota</taxon>
        <taxon>Peronosporomycetes</taxon>
        <taxon>Peronosporales</taxon>
        <taxon>Peronosporaceae</taxon>
        <taxon>Phytophthora</taxon>
    </lineage>
</organism>
<comment type="catalytic activity">
    <reaction evidence="8 9">
        <text>O-phospho-L-threonyl-[protein] + H2O = L-threonyl-[protein] + phosphate</text>
        <dbReference type="Rhea" id="RHEA:47004"/>
        <dbReference type="Rhea" id="RHEA-COMP:11060"/>
        <dbReference type="Rhea" id="RHEA-COMP:11605"/>
        <dbReference type="ChEBI" id="CHEBI:15377"/>
        <dbReference type="ChEBI" id="CHEBI:30013"/>
        <dbReference type="ChEBI" id="CHEBI:43474"/>
        <dbReference type="ChEBI" id="CHEBI:61977"/>
        <dbReference type="EC" id="3.1.3.16"/>
    </reaction>
</comment>
<protein>
    <recommendedName>
        <fullName evidence="9">RNA polymerase II subunit A C-terminal domain phosphatase SSU72</fullName>
        <shortName evidence="9">CTD phosphatase SSU72</shortName>
        <ecNumber evidence="9">3.1.3.16</ecNumber>
    </recommendedName>
</protein>
<dbReference type="GO" id="GO:0006397">
    <property type="term" value="P:mRNA processing"/>
    <property type="evidence" value="ECO:0007669"/>
    <property type="project" value="UniProtKB-KW"/>
</dbReference>
<dbReference type="PANTHER" id="PTHR20383">
    <property type="entry name" value="RNA POLYMERASE II SUBUNIT A C-TERMINAL DOMAIN PHOSPHATASE"/>
    <property type="match status" value="1"/>
</dbReference>
<comment type="similarity">
    <text evidence="2 9">Belongs to the SSU72 phosphatase family.</text>
</comment>
<dbReference type="FunFam" id="3.40.50.2300:FF:000391">
    <property type="entry name" value="RNA polymerase II subunit A C-terminal domain phosphatase SSU72"/>
    <property type="match status" value="1"/>
</dbReference>